<keyword evidence="1" id="KW-0472">Membrane</keyword>
<comment type="caution">
    <text evidence="2">The sequence shown here is derived from an EMBL/GenBank/DDBJ whole genome shotgun (WGS) entry which is preliminary data.</text>
</comment>
<evidence type="ECO:0000313" key="2">
    <source>
        <dbReference type="EMBL" id="PIT93911.1"/>
    </source>
</evidence>
<evidence type="ECO:0000313" key="3">
    <source>
        <dbReference type="Proteomes" id="UP000229335"/>
    </source>
</evidence>
<gene>
    <name evidence="2" type="ORF">COU00_01770</name>
</gene>
<keyword evidence="1" id="KW-0812">Transmembrane</keyword>
<accession>A0A2M6WM83</accession>
<keyword evidence="1" id="KW-1133">Transmembrane helix</keyword>
<protein>
    <submittedName>
        <fullName evidence="2">Uncharacterized protein</fullName>
    </submittedName>
</protein>
<name>A0A2M6WM83_9BACT</name>
<sequence>MPFYFLTYAPADLWWLYHVIAAIFIKFYDIIWGVKFALRNILGAETAVIPNKPDSWLYKVFDNLKSDFEKVYENKELVIFRIKP</sequence>
<dbReference type="Proteomes" id="UP000229335">
    <property type="component" value="Unassembled WGS sequence"/>
</dbReference>
<proteinExistence type="predicted"/>
<evidence type="ECO:0000256" key="1">
    <source>
        <dbReference type="SAM" id="Phobius"/>
    </source>
</evidence>
<feature type="transmembrane region" description="Helical" evidence="1">
    <location>
        <begin position="15"/>
        <end position="34"/>
    </location>
</feature>
<reference evidence="3" key="1">
    <citation type="submission" date="2017-09" db="EMBL/GenBank/DDBJ databases">
        <title>Depth-based differentiation of microbial function through sediment-hosted aquifers and enrichment of novel symbionts in the deep terrestrial subsurface.</title>
        <authorList>
            <person name="Probst A.J."/>
            <person name="Ladd B."/>
            <person name="Jarett J.K."/>
            <person name="Geller-Mcgrath D.E."/>
            <person name="Sieber C.M.K."/>
            <person name="Emerson J.B."/>
            <person name="Anantharaman K."/>
            <person name="Thomas B.C."/>
            <person name="Malmstrom R."/>
            <person name="Stieglmeier M."/>
            <person name="Klingl A."/>
            <person name="Woyke T."/>
            <person name="Ryan C.M."/>
            <person name="Banfield J.F."/>
        </authorList>
    </citation>
    <scope>NUCLEOTIDE SEQUENCE [LARGE SCALE GENOMIC DNA]</scope>
</reference>
<organism evidence="2 3">
    <name type="scientific">Candidatus Falkowbacteria bacterium CG10_big_fil_rev_8_21_14_0_10_43_11</name>
    <dbReference type="NCBI Taxonomy" id="1974568"/>
    <lineage>
        <taxon>Bacteria</taxon>
        <taxon>Candidatus Falkowiibacteriota</taxon>
    </lineage>
</organism>
<dbReference type="AlphaFoldDB" id="A0A2M6WM83"/>
<dbReference type="EMBL" id="PFAS01000028">
    <property type="protein sequence ID" value="PIT93911.1"/>
    <property type="molecule type" value="Genomic_DNA"/>
</dbReference>